<dbReference type="AlphaFoldDB" id="A0A7V6DRA7"/>
<gene>
    <name evidence="1" type="ORF">ENV52_15020</name>
</gene>
<evidence type="ECO:0000313" key="1">
    <source>
        <dbReference type="EMBL" id="HHS30996.1"/>
    </source>
</evidence>
<dbReference type="Pfam" id="PF14907">
    <property type="entry name" value="NTP_transf_5"/>
    <property type="match status" value="1"/>
</dbReference>
<sequence>MIFEDPLIPLVLDLGSGDPQVRLQAGRRLAQQLATPGFLDFLIFHRLTSLLYQTLTQFSRAEVGQVPLLEALRRDYLGGLRLYLAQEKETRQFVKVLVDAGVEVILLKGADIRYRVYEDPVCRPMNDLDVLISPADLDKARNALIKRGYALMPRDADLRPGFKARFGWVESFQPRAGESLGADVHWGIQEAGTFFRLPYKPLKALATARDLDGVPALVLAPEHVLMHLCLHTFDELENATLLKFTDLQRVLTRFSLNWDLFLDEAARFRLQAPILWIFQGIVRWRPHLVPEEVLRKLGAQRCGWAERSIIRRQANAKLIASVMALWRHVPVRAWPAYLGAKLWPSRQFLDLNAESFSGRADYLRHILGRAQDKT</sequence>
<accession>A0A7V6DRA7</accession>
<organism evidence="1">
    <name type="scientific">Desulfobacca acetoxidans</name>
    <dbReference type="NCBI Taxonomy" id="60893"/>
    <lineage>
        <taxon>Bacteria</taxon>
        <taxon>Pseudomonadati</taxon>
        <taxon>Thermodesulfobacteriota</taxon>
        <taxon>Desulfobaccia</taxon>
        <taxon>Desulfobaccales</taxon>
        <taxon>Desulfobaccaceae</taxon>
        <taxon>Desulfobacca</taxon>
    </lineage>
</organism>
<dbReference type="Gene3D" id="3.30.460.40">
    <property type="match status" value="1"/>
</dbReference>
<dbReference type="EMBL" id="DTGR01000230">
    <property type="protein sequence ID" value="HHS30996.1"/>
    <property type="molecule type" value="Genomic_DNA"/>
</dbReference>
<protein>
    <recommendedName>
        <fullName evidence="2">Nucleotidyltransferase family protein</fullName>
    </recommendedName>
</protein>
<proteinExistence type="predicted"/>
<evidence type="ECO:0008006" key="2">
    <source>
        <dbReference type="Google" id="ProtNLM"/>
    </source>
</evidence>
<comment type="caution">
    <text evidence="1">The sequence shown here is derived from an EMBL/GenBank/DDBJ whole genome shotgun (WGS) entry which is preliminary data.</text>
</comment>
<reference evidence="1" key="1">
    <citation type="journal article" date="2020" name="mSystems">
        <title>Genome- and Community-Level Interaction Insights into Carbon Utilization and Element Cycling Functions of Hydrothermarchaeota in Hydrothermal Sediment.</title>
        <authorList>
            <person name="Zhou Z."/>
            <person name="Liu Y."/>
            <person name="Xu W."/>
            <person name="Pan J."/>
            <person name="Luo Z.H."/>
            <person name="Li M."/>
        </authorList>
    </citation>
    <scope>NUCLEOTIDE SEQUENCE [LARGE SCALE GENOMIC DNA]</scope>
    <source>
        <strain evidence="1">SpSt-767</strain>
    </source>
</reference>
<dbReference type="InterPro" id="IPR039498">
    <property type="entry name" value="NTP_transf_5"/>
</dbReference>
<name>A0A7V6DRA7_9BACT</name>